<dbReference type="EMBL" id="SEYY01000050">
    <property type="protein sequence ID" value="KAB7508129.1"/>
    <property type="molecule type" value="Genomic_DNA"/>
</dbReference>
<keyword evidence="2" id="KW-1185">Reference proteome</keyword>
<reference evidence="1 2" key="1">
    <citation type="journal article" date="2019" name="PLoS Biol.">
        <title>Sex chromosomes control vertical transmission of feminizing Wolbachia symbionts in an isopod.</title>
        <authorList>
            <person name="Becking T."/>
            <person name="Chebbi M.A."/>
            <person name="Giraud I."/>
            <person name="Moumen B."/>
            <person name="Laverre T."/>
            <person name="Caubet Y."/>
            <person name="Peccoud J."/>
            <person name="Gilbert C."/>
            <person name="Cordaux R."/>
        </authorList>
    </citation>
    <scope>NUCLEOTIDE SEQUENCE [LARGE SCALE GENOMIC DNA]</scope>
    <source>
        <strain evidence="1">ANa2</strain>
        <tissue evidence="1">Whole body excluding digestive tract and cuticle</tissue>
    </source>
</reference>
<proteinExistence type="predicted"/>
<evidence type="ECO:0000313" key="2">
    <source>
        <dbReference type="Proteomes" id="UP000326759"/>
    </source>
</evidence>
<comment type="caution">
    <text evidence="1">The sequence shown here is derived from an EMBL/GenBank/DDBJ whole genome shotgun (WGS) entry which is preliminary data.</text>
</comment>
<organism evidence="1 2">
    <name type="scientific">Armadillidium nasatum</name>
    <dbReference type="NCBI Taxonomy" id="96803"/>
    <lineage>
        <taxon>Eukaryota</taxon>
        <taxon>Metazoa</taxon>
        <taxon>Ecdysozoa</taxon>
        <taxon>Arthropoda</taxon>
        <taxon>Crustacea</taxon>
        <taxon>Multicrustacea</taxon>
        <taxon>Malacostraca</taxon>
        <taxon>Eumalacostraca</taxon>
        <taxon>Peracarida</taxon>
        <taxon>Isopoda</taxon>
        <taxon>Oniscidea</taxon>
        <taxon>Crinocheta</taxon>
        <taxon>Armadillidiidae</taxon>
        <taxon>Armadillidium</taxon>
    </lineage>
</organism>
<sequence>MKISNLLSKQQVISSWEGYEIVPNIQYVTQGFVKYFNPNQKFNVGKTFDWVVSFGMDENVSCGIEHIYVDNLISHAKEGLIFSLGEKSQMKGSLQDCLIKPSFLVKKLEKENWRRDKESEEVLIEKIKDDYWEQNLLIFRKIKDISR</sequence>
<dbReference type="AlphaFoldDB" id="A0A5N5TPP9"/>
<accession>A0A5N5TPP9</accession>
<evidence type="ECO:0000313" key="1">
    <source>
        <dbReference type="EMBL" id="KAB7508129.1"/>
    </source>
</evidence>
<dbReference type="Proteomes" id="UP000326759">
    <property type="component" value="Unassembled WGS sequence"/>
</dbReference>
<name>A0A5N5TPP9_9CRUS</name>
<protein>
    <submittedName>
        <fullName evidence="1">Uncharacterized protein</fullName>
    </submittedName>
</protein>
<dbReference type="OrthoDB" id="406773at2759"/>
<gene>
    <name evidence="1" type="ORF">Anas_10100</name>
</gene>